<dbReference type="InterPro" id="IPR043129">
    <property type="entry name" value="ATPase_NBD"/>
</dbReference>
<feature type="region of interest" description="Disordered" evidence="6">
    <location>
        <begin position="29"/>
        <end position="48"/>
    </location>
</feature>
<dbReference type="PROSITE" id="PS00445">
    <property type="entry name" value="FGGY_KINASES_2"/>
    <property type="match status" value="1"/>
</dbReference>
<feature type="domain" description="Carbohydrate kinase FGGY C-terminal" evidence="8">
    <location>
        <begin position="302"/>
        <end position="468"/>
    </location>
</feature>
<dbReference type="AlphaFoldDB" id="A0A1X1WD05"/>
<dbReference type="PIRSF" id="PIRSF000538">
    <property type="entry name" value="GlpK"/>
    <property type="match status" value="1"/>
</dbReference>
<evidence type="ECO:0000313" key="10">
    <source>
        <dbReference type="Proteomes" id="UP000193622"/>
    </source>
</evidence>
<evidence type="ECO:0000256" key="1">
    <source>
        <dbReference type="ARBA" id="ARBA00009156"/>
    </source>
</evidence>
<dbReference type="InterPro" id="IPR018483">
    <property type="entry name" value="Carb_kinase_FGGY_CS"/>
</dbReference>
<comment type="caution">
    <text evidence="9">The sequence shown here is derived from an EMBL/GenBank/DDBJ whole genome shotgun (WGS) entry which is preliminary data.</text>
</comment>
<accession>A0A1X1WD05</accession>
<dbReference type="SUPFAM" id="SSF53067">
    <property type="entry name" value="Actin-like ATPase domain"/>
    <property type="match status" value="2"/>
</dbReference>
<keyword evidence="2" id="KW-0859">Xylose metabolism</keyword>
<organism evidence="9 10">
    <name type="scientific">Mycolicibacterium iranicum</name>
    <name type="common">Mycobacterium iranicum</name>
    <dbReference type="NCBI Taxonomy" id="912594"/>
    <lineage>
        <taxon>Bacteria</taxon>
        <taxon>Bacillati</taxon>
        <taxon>Actinomycetota</taxon>
        <taxon>Actinomycetes</taxon>
        <taxon>Mycobacteriales</taxon>
        <taxon>Mycobacteriaceae</taxon>
        <taxon>Mycolicibacterium</taxon>
    </lineage>
</organism>
<dbReference type="InterPro" id="IPR000577">
    <property type="entry name" value="Carb_kinase_FGGY"/>
</dbReference>
<evidence type="ECO:0000256" key="4">
    <source>
        <dbReference type="ARBA" id="ARBA00022777"/>
    </source>
</evidence>
<dbReference type="CDD" id="cd07804">
    <property type="entry name" value="ASKHA_NBD_FGGY_RrXK-like"/>
    <property type="match status" value="1"/>
</dbReference>
<dbReference type="GO" id="GO:0042732">
    <property type="term" value="P:D-xylose metabolic process"/>
    <property type="evidence" value="ECO:0007669"/>
    <property type="project" value="UniProtKB-KW"/>
</dbReference>
<evidence type="ECO:0000259" key="7">
    <source>
        <dbReference type="Pfam" id="PF00370"/>
    </source>
</evidence>
<dbReference type="InterPro" id="IPR018484">
    <property type="entry name" value="FGGY_N"/>
</dbReference>
<dbReference type="GO" id="GO:0016773">
    <property type="term" value="F:phosphotransferase activity, alcohol group as acceptor"/>
    <property type="evidence" value="ECO:0007669"/>
    <property type="project" value="InterPro"/>
</dbReference>
<dbReference type="Proteomes" id="UP000193622">
    <property type="component" value="Unassembled WGS sequence"/>
</dbReference>
<protein>
    <submittedName>
        <fullName evidence="9">Carbohydrate kinase</fullName>
    </submittedName>
</protein>
<reference evidence="9 10" key="1">
    <citation type="submission" date="2016-01" db="EMBL/GenBank/DDBJ databases">
        <title>The new phylogeny of the genus Mycobacterium.</title>
        <authorList>
            <person name="Tarcisio F."/>
            <person name="Conor M."/>
            <person name="Antonella G."/>
            <person name="Elisabetta G."/>
            <person name="Giulia F.S."/>
            <person name="Sara T."/>
            <person name="Anna F."/>
            <person name="Clotilde B."/>
            <person name="Roberto B."/>
            <person name="Veronica D.S."/>
            <person name="Fabio R."/>
            <person name="Monica P."/>
            <person name="Olivier J."/>
            <person name="Enrico T."/>
            <person name="Nicola S."/>
        </authorList>
    </citation>
    <scope>NUCLEOTIDE SEQUENCE [LARGE SCALE GENOMIC DNA]</scope>
    <source>
        <strain evidence="9 10">DSM 45541</strain>
    </source>
</reference>
<evidence type="ECO:0000259" key="8">
    <source>
        <dbReference type="Pfam" id="PF02782"/>
    </source>
</evidence>
<sequence length="525" mass="54195">MSRYTIGVDIGTTGTKTVLLDTTAAGRASGTAAGRASGTAAGRASGTAAGRASNTAGIVASASRETALHSPGPGFAEADTAQWSRNVIESIREVLTTSGVSPQAVGAIATSGMVPAVIPVDDAGNALRHAILQNDARAHREVADLHDTLSGTDLVSLTGSALTQQSVAPTTVWLRAHEPDVYARTAHWVGSYDWVLSALGAPVHTEQNWALESGLFSIDGDTADAVLKAAGLDPRTLAAVHRPGTRVGGLSTAAADATGLRAGTALVVGGADHVLSAYAAGVNSPGDALVKLGGAGDILVASDTPVVDARLYLDAHPVPGHWLPNGCMATSGSLIRWFQALVGGAPLTELDDEAAPRSPAEILCLPYFLGEKSPLHDPDLRGVFAGMHLGHTRADMYRSVLEAIAFGFRHHVDVFGQIGIPLSRVMITNGGSKSTLWKQIHADVLGYEMHPVSGHPGASLGAAVVAAIGIGALDDWSDAAGFITLEKPYVPDPVRSDIYDLAYATWRELSAAMTPISHAIARTTR</sequence>
<evidence type="ECO:0000256" key="3">
    <source>
        <dbReference type="ARBA" id="ARBA00022679"/>
    </source>
</evidence>
<dbReference type="InterPro" id="IPR050406">
    <property type="entry name" value="FGGY_Carb_Kinase"/>
</dbReference>
<dbReference type="PANTHER" id="PTHR43095:SF5">
    <property type="entry name" value="XYLULOSE KINASE"/>
    <property type="match status" value="1"/>
</dbReference>
<evidence type="ECO:0000313" key="9">
    <source>
        <dbReference type="EMBL" id="ORV84469.1"/>
    </source>
</evidence>
<dbReference type="Pfam" id="PF00370">
    <property type="entry name" value="FGGY_N"/>
    <property type="match status" value="1"/>
</dbReference>
<dbReference type="InterPro" id="IPR018485">
    <property type="entry name" value="FGGY_C"/>
</dbReference>
<proteinExistence type="inferred from homology"/>
<dbReference type="GO" id="GO:0016301">
    <property type="term" value="F:kinase activity"/>
    <property type="evidence" value="ECO:0007669"/>
    <property type="project" value="UniProtKB-KW"/>
</dbReference>
<comment type="similarity">
    <text evidence="1 5">Belongs to the FGGY kinase family.</text>
</comment>
<name>A0A1X1WD05_MYCIR</name>
<keyword evidence="4 5" id="KW-0418">Kinase</keyword>
<dbReference type="Pfam" id="PF02782">
    <property type="entry name" value="FGGY_C"/>
    <property type="match status" value="1"/>
</dbReference>
<feature type="domain" description="Carbohydrate kinase FGGY N-terminal" evidence="7">
    <location>
        <begin position="52"/>
        <end position="277"/>
    </location>
</feature>
<gene>
    <name evidence="9" type="ORF">AWC12_23840</name>
</gene>
<evidence type="ECO:0000256" key="6">
    <source>
        <dbReference type="SAM" id="MobiDB-lite"/>
    </source>
</evidence>
<evidence type="ECO:0000256" key="2">
    <source>
        <dbReference type="ARBA" id="ARBA00022629"/>
    </source>
</evidence>
<keyword evidence="3 5" id="KW-0808">Transferase</keyword>
<evidence type="ECO:0000256" key="5">
    <source>
        <dbReference type="RuleBase" id="RU003733"/>
    </source>
</evidence>
<dbReference type="PANTHER" id="PTHR43095">
    <property type="entry name" value="SUGAR KINASE"/>
    <property type="match status" value="1"/>
</dbReference>
<keyword evidence="2" id="KW-0119">Carbohydrate metabolism</keyword>
<dbReference type="EMBL" id="LQPC01000047">
    <property type="protein sequence ID" value="ORV84469.1"/>
    <property type="molecule type" value="Genomic_DNA"/>
</dbReference>
<dbReference type="Gene3D" id="3.30.420.40">
    <property type="match status" value="2"/>
</dbReference>
<dbReference type="RefSeq" id="WP_085177234.1">
    <property type="nucleotide sequence ID" value="NZ_LQPC01000047.1"/>
</dbReference>